<protein>
    <recommendedName>
        <fullName evidence="3">PE-PGRS family protein</fullName>
    </recommendedName>
</protein>
<sequence length="90" mass="9990">MRGFEWDSEEAVAYEAAIEAVNGVVGAYSARIAAEEARPEPDAQAIAAAIAGRREVQRLRESLDPADHAAIARTRREMTELARQIREVRR</sequence>
<accession>A0ABM6SKC5</accession>
<dbReference type="EMBL" id="CP026652">
    <property type="protein sequence ID" value="AVH54850.1"/>
    <property type="molecule type" value="Genomic_DNA"/>
</dbReference>
<organism evidence="1 2">
    <name type="scientific">Streptomyces dengpaensis</name>
    <dbReference type="NCBI Taxonomy" id="2049881"/>
    <lineage>
        <taxon>Bacteria</taxon>
        <taxon>Bacillati</taxon>
        <taxon>Actinomycetota</taxon>
        <taxon>Actinomycetes</taxon>
        <taxon>Kitasatosporales</taxon>
        <taxon>Streptomycetaceae</taxon>
        <taxon>Streptomyces</taxon>
    </lineage>
</organism>
<name>A0ABM6SKC5_9ACTN</name>
<evidence type="ECO:0000313" key="1">
    <source>
        <dbReference type="EMBL" id="AVH54850.1"/>
    </source>
</evidence>
<proteinExistence type="predicted"/>
<keyword evidence="2" id="KW-1185">Reference proteome</keyword>
<reference evidence="1 2" key="1">
    <citation type="submission" date="2018-02" db="EMBL/GenBank/DDBJ databases">
        <title>Complete genome sequence of Streptomyces dengpaensis, the producer of angucyclines.</title>
        <authorList>
            <person name="Yumei L."/>
        </authorList>
    </citation>
    <scope>NUCLEOTIDE SEQUENCE [LARGE SCALE GENOMIC DNA]</scope>
    <source>
        <strain evidence="1 2">XZHG99</strain>
    </source>
</reference>
<gene>
    <name evidence="1" type="ORF">C4B68_02475</name>
</gene>
<evidence type="ECO:0008006" key="3">
    <source>
        <dbReference type="Google" id="ProtNLM"/>
    </source>
</evidence>
<evidence type="ECO:0000313" key="2">
    <source>
        <dbReference type="Proteomes" id="UP000238413"/>
    </source>
</evidence>
<dbReference type="Proteomes" id="UP000238413">
    <property type="component" value="Chromosome"/>
</dbReference>